<keyword evidence="2" id="KW-1185">Reference proteome</keyword>
<name>A0A7Y0EPB3_9BIFI</name>
<reference evidence="1 2" key="1">
    <citation type="submission" date="2020-02" db="EMBL/GenBank/DDBJ databases">
        <title>Characterization of phylogenetic diversity of novel bifidobacterial species isolated in Czech ZOOs.</title>
        <authorList>
            <person name="Lugli G.A."/>
            <person name="Vera N.B."/>
            <person name="Ventura M."/>
        </authorList>
    </citation>
    <scope>NUCLEOTIDE SEQUENCE [LARGE SCALE GENOMIC DNA]</scope>
    <source>
        <strain evidence="1 2">DSM 109957</strain>
    </source>
</reference>
<gene>
    <name evidence="1" type="ORF">G1C95_1096</name>
</gene>
<evidence type="ECO:0000313" key="2">
    <source>
        <dbReference type="Proteomes" id="UP000532194"/>
    </source>
</evidence>
<dbReference type="EMBL" id="JAAIII010000003">
    <property type="protein sequence ID" value="NMM93909.1"/>
    <property type="molecule type" value="Genomic_DNA"/>
</dbReference>
<protein>
    <submittedName>
        <fullName evidence="1">Uncharacterized protein</fullName>
    </submittedName>
</protein>
<sequence length="66" mass="7495">MTSKALRDKIIKWHQQGMSVDETMKALGPCGITEREVIDIIRHTTPRQMKAAMASPDFIEPQLDID</sequence>
<evidence type="ECO:0000313" key="1">
    <source>
        <dbReference type="EMBL" id="NMM93909.1"/>
    </source>
</evidence>
<dbReference type="Proteomes" id="UP000532194">
    <property type="component" value="Unassembled WGS sequence"/>
</dbReference>
<dbReference type="AlphaFoldDB" id="A0A7Y0EPB3"/>
<proteinExistence type="predicted"/>
<organism evidence="1 2">
    <name type="scientific">Bifidobacterium oedipodis</name>
    <dbReference type="NCBI Taxonomy" id="2675322"/>
    <lineage>
        <taxon>Bacteria</taxon>
        <taxon>Bacillati</taxon>
        <taxon>Actinomycetota</taxon>
        <taxon>Actinomycetes</taxon>
        <taxon>Bifidobacteriales</taxon>
        <taxon>Bifidobacteriaceae</taxon>
        <taxon>Bifidobacterium</taxon>
    </lineage>
</organism>
<comment type="caution">
    <text evidence="1">The sequence shown here is derived from an EMBL/GenBank/DDBJ whole genome shotgun (WGS) entry which is preliminary data.</text>
</comment>
<accession>A0A7Y0EPB3</accession>